<dbReference type="NCBIfam" id="TIGR01747">
    <property type="entry name" value="diampropi_NH3ly"/>
    <property type="match status" value="1"/>
</dbReference>
<evidence type="ECO:0000256" key="2">
    <source>
        <dbReference type="ARBA" id="ARBA00022898"/>
    </source>
</evidence>
<dbReference type="PATRIC" id="fig|1432562.3.peg.1503"/>
<evidence type="ECO:0000259" key="3">
    <source>
        <dbReference type="Pfam" id="PF00291"/>
    </source>
</evidence>
<dbReference type="OrthoDB" id="34584at2"/>
<dbReference type="InterPro" id="IPR036052">
    <property type="entry name" value="TrpB-like_PALP_sf"/>
</dbReference>
<evidence type="ECO:0000313" key="5">
    <source>
        <dbReference type="Proteomes" id="UP000034287"/>
    </source>
</evidence>
<dbReference type="PANTHER" id="PTHR42937:SF1">
    <property type="entry name" value="DIAMINOPROPIONATE AMMONIA-LYASE"/>
    <property type="match status" value="1"/>
</dbReference>
<proteinExistence type="predicted"/>
<dbReference type="STRING" id="1432562.WN59_07535"/>
<dbReference type="Gene3D" id="3.40.50.1100">
    <property type="match status" value="2"/>
</dbReference>
<dbReference type="GO" id="GO:0030170">
    <property type="term" value="F:pyridoxal phosphate binding"/>
    <property type="evidence" value="ECO:0007669"/>
    <property type="project" value="InterPro"/>
</dbReference>
<dbReference type="NCBIfam" id="NF006058">
    <property type="entry name" value="PRK08206.1"/>
    <property type="match status" value="1"/>
</dbReference>
<organism evidence="4 5">
    <name type="scientific">Salinicoccus sediminis</name>
    <dbReference type="NCBI Taxonomy" id="1432562"/>
    <lineage>
        <taxon>Bacteria</taxon>
        <taxon>Bacillati</taxon>
        <taxon>Bacillota</taxon>
        <taxon>Bacilli</taxon>
        <taxon>Bacillales</taxon>
        <taxon>Staphylococcaceae</taxon>
        <taxon>Salinicoccus</taxon>
    </lineage>
</organism>
<evidence type="ECO:0000313" key="4">
    <source>
        <dbReference type="EMBL" id="KKK34570.1"/>
    </source>
</evidence>
<comment type="caution">
    <text evidence="4">The sequence shown here is derived from an EMBL/GenBank/DDBJ whole genome shotgun (WGS) entry which is preliminary data.</text>
</comment>
<dbReference type="InterPro" id="IPR010081">
    <property type="entry name" value="DiNH2opropionate_NH3_lyase"/>
</dbReference>
<dbReference type="RefSeq" id="WP_046515214.1">
    <property type="nucleotide sequence ID" value="NZ_LAYZ01000004.1"/>
</dbReference>
<dbReference type="SUPFAM" id="SSF53686">
    <property type="entry name" value="Tryptophan synthase beta subunit-like PLP-dependent enzymes"/>
    <property type="match status" value="1"/>
</dbReference>
<comment type="cofactor">
    <cofactor evidence="1">
        <name>pyridoxal 5'-phosphate</name>
        <dbReference type="ChEBI" id="CHEBI:597326"/>
    </cofactor>
</comment>
<dbReference type="GO" id="GO:0008838">
    <property type="term" value="F:diaminopropionate ammonia-lyase activity"/>
    <property type="evidence" value="ECO:0007669"/>
    <property type="project" value="InterPro"/>
</dbReference>
<dbReference type="Pfam" id="PF00291">
    <property type="entry name" value="PALP"/>
    <property type="match status" value="1"/>
</dbReference>
<accession>A0A0M2SPM8</accession>
<feature type="domain" description="Tryptophan synthase beta chain-like PALP" evidence="3">
    <location>
        <begin position="40"/>
        <end position="363"/>
    </location>
</feature>
<dbReference type="PANTHER" id="PTHR42937">
    <property type="match status" value="1"/>
</dbReference>
<keyword evidence="5" id="KW-1185">Reference proteome</keyword>
<dbReference type="InterPro" id="IPR001926">
    <property type="entry name" value="TrpB-like_PALP"/>
</dbReference>
<dbReference type="EMBL" id="LAYZ01000004">
    <property type="protein sequence ID" value="KKK34570.1"/>
    <property type="molecule type" value="Genomic_DNA"/>
</dbReference>
<gene>
    <name evidence="4" type="ORF">WN59_07535</name>
</gene>
<dbReference type="Proteomes" id="UP000034287">
    <property type="component" value="Unassembled WGS sequence"/>
</dbReference>
<sequence length="402" mass="44126">MQHIKWVENRFKGRSQHMKSVDLYSAERMEKVNDFHASMPGYEQTPLHELKNLSELLGVGSIYVKDESERFGLNAFKGLGVSYAMAGYFAGELDIELDDFTFDQLLGKILDRPPVIFSTATDGNHGKGVAWASELFYQEGRVYMPEGTAKSRLDAVLEYGAEGVITEMNYDETVEYVQEICRENGWVHIQDTAWEGYTELPRYIMQGYTTIVAELKRQLQGTNPSEVTHVILQAGVGSFAGAMAAAIYNLTNGRPPRIIVVEPQKADCLHQSAKSEDGSPVRVHGSLDSMMAGLSCGAPSPAGWEILKSVADGFASCGDSVSATGMRVLGNPAGEDEKVISGESGAVPLGFLYEVMTKEEYRRLKEQLGLGADSKVLTISTEGDTNPDNYRRVVWDGKDGYG</sequence>
<evidence type="ECO:0000256" key="1">
    <source>
        <dbReference type="ARBA" id="ARBA00001933"/>
    </source>
</evidence>
<protein>
    <submittedName>
        <fullName evidence="4">Diaminopropionate ammonia-lyase</fullName>
    </submittedName>
</protein>
<reference evidence="4 5" key="1">
    <citation type="submission" date="2015-04" db="EMBL/GenBank/DDBJ databases">
        <title>Taxonomic description and genome sequence of Salinicoccus sediminis sp. nov., a novel hyper halotolerant bacterium isolated from marine sediment.</title>
        <authorList>
            <person name="Mathan Kumar R."/>
            <person name="Kaur G."/>
            <person name="Kumar N."/>
            <person name="Kumar A."/>
            <person name="Singh N.K."/>
            <person name="Kaur N."/>
            <person name="Mayilraj S."/>
        </authorList>
    </citation>
    <scope>NUCLEOTIDE SEQUENCE [LARGE SCALE GENOMIC DNA]</scope>
    <source>
        <strain evidence="4 5">SV-16</strain>
    </source>
</reference>
<name>A0A0M2SPM8_9STAP</name>
<keyword evidence="4" id="KW-0456">Lyase</keyword>
<dbReference type="GO" id="GO:1901605">
    <property type="term" value="P:alpha-amino acid metabolic process"/>
    <property type="evidence" value="ECO:0007669"/>
    <property type="project" value="UniProtKB-ARBA"/>
</dbReference>
<dbReference type="AlphaFoldDB" id="A0A0M2SPM8"/>
<keyword evidence="2" id="KW-0663">Pyridoxal phosphate</keyword>